<dbReference type="AlphaFoldDB" id="A0A086CI19"/>
<dbReference type="eggNOG" id="ENOG5032S1W">
    <property type="taxonomic scope" value="Bacteria"/>
</dbReference>
<evidence type="ECO:0000313" key="2">
    <source>
        <dbReference type="Proteomes" id="UP000028922"/>
    </source>
</evidence>
<organism evidence="1 2">
    <name type="scientific">Candidatus Atelocyanobacterium thalassa isolate SIO64986</name>
    <dbReference type="NCBI Taxonomy" id="1527444"/>
    <lineage>
        <taxon>Bacteria</taxon>
        <taxon>Bacillati</taxon>
        <taxon>Cyanobacteriota</taxon>
        <taxon>Cyanophyceae</taxon>
        <taxon>Oscillatoriophycideae</taxon>
        <taxon>Chroococcales</taxon>
        <taxon>Aphanothecaceae</taxon>
        <taxon>Candidatus Atelocyanobacterium</taxon>
        <taxon>Candidatus Atelocyanobacterium thalassae</taxon>
    </lineage>
</organism>
<gene>
    <name evidence="1" type="ORF">ucyna2_00211</name>
</gene>
<dbReference type="STRING" id="1527444.ucyna2_00211"/>
<dbReference type="PATRIC" id="fig|1527444.3.peg.204"/>
<protein>
    <submittedName>
        <fullName evidence="1">Uncharacterized protein</fullName>
    </submittedName>
</protein>
<name>A0A086CI19_9CHRO</name>
<proteinExistence type="predicted"/>
<dbReference type="EMBL" id="JPSP01000002">
    <property type="protein sequence ID" value="KFF41833.1"/>
    <property type="molecule type" value="Genomic_DNA"/>
</dbReference>
<evidence type="ECO:0000313" key="1">
    <source>
        <dbReference type="EMBL" id="KFF41833.1"/>
    </source>
</evidence>
<comment type="caution">
    <text evidence="1">The sequence shown here is derived from an EMBL/GenBank/DDBJ whole genome shotgun (WGS) entry which is preliminary data.</text>
</comment>
<accession>A0A086CI19</accession>
<sequence>MQVDKDKYISKLSKAEQLEIEQKKNVILLVENLMEREEITIKMIIDCLYDVGSVNFVDKKFRLPSANKILKVIARLSKPSFRTIAFYWGKKIAPELITDWLLQKIKF</sequence>
<dbReference type="Proteomes" id="UP000028922">
    <property type="component" value="Unassembled WGS sequence"/>
</dbReference>
<reference evidence="1 2" key="1">
    <citation type="submission" date="2014-08" db="EMBL/GenBank/DDBJ databases">
        <title>Comparative genomics reveals surprising divergence of two closely related strains of uncultivated UCYN-A cyanobacteria.</title>
        <authorList>
            <person name="Bombar D."/>
            <person name="Heller P."/>
            <person name="Sanchez-Baracaldo P."/>
            <person name="Carter B.J."/>
            <person name="Zert J.P."/>
        </authorList>
    </citation>
    <scope>NUCLEOTIDE SEQUENCE [LARGE SCALE GENOMIC DNA]</scope>
</reference>